<dbReference type="SUPFAM" id="SSF56672">
    <property type="entry name" value="DNA/RNA polymerases"/>
    <property type="match status" value="1"/>
</dbReference>
<feature type="region of interest" description="Disordered" evidence="1">
    <location>
        <begin position="1"/>
        <end position="30"/>
    </location>
</feature>
<feature type="compositionally biased region" description="Low complexity" evidence="1">
    <location>
        <begin position="16"/>
        <end position="30"/>
    </location>
</feature>
<dbReference type="AlphaFoldDB" id="A0A6G0Y7P2"/>
<dbReference type="InterPro" id="IPR000477">
    <property type="entry name" value="RT_dom"/>
</dbReference>
<keyword evidence="4" id="KW-1185">Reference proteome</keyword>
<protein>
    <submittedName>
        <fullName evidence="3">Reverse transcriptase domain-containing protein</fullName>
    </submittedName>
</protein>
<dbReference type="PANTHER" id="PTHR33332">
    <property type="entry name" value="REVERSE TRANSCRIPTASE DOMAIN-CONTAINING PROTEIN"/>
    <property type="match status" value="1"/>
</dbReference>
<gene>
    <name evidence="3" type="ORF">FWK35_00018817</name>
</gene>
<keyword evidence="3" id="KW-0548">Nucleotidyltransferase</keyword>
<dbReference type="InterPro" id="IPR043502">
    <property type="entry name" value="DNA/RNA_pol_sf"/>
</dbReference>
<sequence>MANSNNKGTPSMTLRSSSSTSSKPPTKSTSVSASSVDAILLAIEDLRKSHETFILSNKALSKELKSSLAVLTSRFDALSTELSVLRNIVVSLDTRLLALESCTTSASTPTSELLQEFDERDRCKSNIIEYGIPEPSSSDLASKISEDKEKISSILSQLNIGSTIEFKVTRIANFNCSDLPTDVKFFRDKTSLERKTLRACHQELDRRTQNGEADLTISYINVLTETWLNGSYNNTELGMFNYNIYRCDRSLLTSNSNRGGGVIIAIRKDFQSFLIPSPNLSLEQLFYFNLPEITWSNDVHGLSYSSTTNIRHPCFPEKFAFHGLYQINSILNSHGSLHDLIFTNTLSVNVNCSIDPPVKCDLYHPVISLTYETNLQSSPPVVPNTFFFNFKNANYESISKFLNSFNWLYTFQTNTVDTSFYNFFDAIHSSILKFVPRVTKTLKPTFQPWFTNELIELVFKKHQAHKKFKKSSNLDDYQVFSKYRAHFWKFVRKNKSSSGIPSSVDLNGEFSNCNQESANLFAKHFESVYTLPITPSSNLTSLPTFYLPSNAYFSVEDVYQHLFSLRGNVSLGPDGIPGDFLFKLRDTLSWPFWLLFRKSLDMGIFPSLLKSSSLIPFLKTGNPSKVMNYRPIANLSHVSKMFETLVLRSIQPSVNSSLIEEQHGFRPGSSTVTCNLVFSSFIYDSFALHAQVDAIYTDFNKVFDRVNHNILINILSNYGFGEPILSWFSSYLTNRQQYIKLHDSTSIIITLSSDVPQGAILSPLLFSLLVNSAASVLRHARILIFADDMKLFMRIHNENDACLPQSDLNRLVLWSESLSLSLNISKCFKMSYFRTSSPIAFSYSIHDTPISNKSSVRDLGFYFLPNLSPRLHIQEICCKSPKLLGFIKRISSEFKLDQSLKILFCSLVRPILEYRSVIWDPHLSIETLMIERVQRKFLLFAAYSLKIHCPLHDYKLVLTALS</sequence>
<dbReference type="OrthoDB" id="6607175at2759"/>
<dbReference type="Pfam" id="PF00078">
    <property type="entry name" value="RVT_1"/>
    <property type="match status" value="1"/>
</dbReference>
<evidence type="ECO:0000313" key="4">
    <source>
        <dbReference type="Proteomes" id="UP000478052"/>
    </source>
</evidence>
<dbReference type="EMBL" id="VUJU01005680">
    <property type="protein sequence ID" value="KAF0750563.1"/>
    <property type="molecule type" value="Genomic_DNA"/>
</dbReference>
<keyword evidence="3" id="KW-0695">RNA-directed DNA polymerase</keyword>
<comment type="caution">
    <text evidence="3">The sequence shown here is derived from an EMBL/GenBank/DDBJ whole genome shotgun (WGS) entry which is preliminary data.</text>
</comment>
<evidence type="ECO:0000259" key="2">
    <source>
        <dbReference type="PROSITE" id="PS50878"/>
    </source>
</evidence>
<feature type="compositionally biased region" description="Polar residues" evidence="1">
    <location>
        <begin position="1"/>
        <end position="15"/>
    </location>
</feature>
<dbReference type="Proteomes" id="UP000478052">
    <property type="component" value="Unassembled WGS sequence"/>
</dbReference>
<dbReference type="CDD" id="cd01650">
    <property type="entry name" value="RT_nLTR_like"/>
    <property type="match status" value="1"/>
</dbReference>
<reference evidence="3 4" key="1">
    <citation type="submission" date="2019-08" db="EMBL/GenBank/DDBJ databases">
        <title>Whole genome of Aphis craccivora.</title>
        <authorList>
            <person name="Voronova N.V."/>
            <person name="Shulinski R.S."/>
            <person name="Bandarenka Y.V."/>
            <person name="Zhorov D.G."/>
            <person name="Warner D."/>
        </authorList>
    </citation>
    <scope>NUCLEOTIDE SEQUENCE [LARGE SCALE GENOMIC DNA]</scope>
    <source>
        <strain evidence="3">180601</strain>
        <tissue evidence="3">Whole Body</tissue>
    </source>
</reference>
<name>A0A6G0Y7P2_APHCR</name>
<proteinExistence type="predicted"/>
<keyword evidence="3" id="KW-0808">Transferase</keyword>
<evidence type="ECO:0000256" key="1">
    <source>
        <dbReference type="SAM" id="MobiDB-lite"/>
    </source>
</evidence>
<organism evidence="3 4">
    <name type="scientific">Aphis craccivora</name>
    <name type="common">Cowpea aphid</name>
    <dbReference type="NCBI Taxonomy" id="307492"/>
    <lineage>
        <taxon>Eukaryota</taxon>
        <taxon>Metazoa</taxon>
        <taxon>Ecdysozoa</taxon>
        <taxon>Arthropoda</taxon>
        <taxon>Hexapoda</taxon>
        <taxon>Insecta</taxon>
        <taxon>Pterygota</taxon>
        <taxon>Neoptera</taxon>
        <taxon>Paraneoptera</taxon>
        <taxon>Hemiptera</taxon>
        <taxon>Sternorrhyncha</taxon>
        <taxon>Aphidomorpha</taxon>
        <taxon>Aphidoidea</taxon>
        <taxon>Aphididae</taxon>
        <taxon>Aphidini</taxon>
        <taxon>Aphis</taxon>
        <taxon>Aphis</taxon>
    </lineage>
</organism>
<feature type="domain" description="Reverse transcriptase" evidence="2">
    <location>
        <begin position="598"/>
        <end position="863"/>
    </location>
</feature>
<dbReference type="PROSITE" id="PS50878">
    <property type="entry name" value="RT_POL"/>
    <property type="match status" value="1"/>
</dbReference>
<accession>A0A6G0Y7P2</accession>
<dbReference type="GO" id="GO:0003964">
    <property type="term" value="F:RNA-directed DNA polymerase activity"/>
    <property type="evidence" value="ECO:0007669"/>
    <property type="project" value="UniProtKB-KW"/>
</dbReference>
<evidence type="ECO:0000313" key="3">
    <source>
        <dbReference type="EMBL" id="KAF0750563.1"/>
    </source>
</evidence>